<feature type="compositionally biased region" description="Basic and acidic residues" evidence="1">
    <location>
        <begin position="453"/>
        <end position="483"/>
    </location>
</feature>
<sequence>MKGLQNGIPIAMLAAMASAQGFGGGPRVDTGNGVGMGFSNEFSSEVNNVNKDDHATNVHSETNILKAPPHPPHGGQHGPPHGGHDGHDEGARHQPRAGPPGSDGVDVGTAAQWNSVNKATHEVHSANVDDHHVDINEKHTVTVLHPPPKHHTHGGEHEGYGEEHEQGHKQGEGARGHGKRWDPFGEEGAVDTGNSANYDFENKFHSTTNNANVDNHKVDVNEKTNIVTPPAHPHGHGGNGGHGPEHERRDEREPHGGPKRIDTANDVDFTFSNDFDDEVNSYNEDNHGVDVKKNTNIQVAPPHGDHPHGHEGQEGHHKRAYRPDADSAFDPSRVDTGDAFESEAFNSGDAKTNSANVDDHSMSINYDVNETVARPHGGHHHDGHEQPAEHHEKEPSKPAEHHQEEHAEPVPTCTTLTRQVVHTVVRTVQAHSEPTHAPQHQEQVNTPTAQPEQPKDHQGSDHDDHSEVKSPKPTGDDGSHQEQAHGPASTPAHEQAQPTGADGSHEGAHSTYAHGPASTPAYEQAQPTGVDGSHRGEDSSSHEGAHGPASTPAYEQAQPTGVDGSHRGEDSSSHEGAHGPASTPAHEQAQPTGVDGSHRGDDSSSHEGAHGPASTPAHKQPHPTGADGSHRGEDCPSYEGAHSTNAHGPASTPAHEQPQHGGDHDSHFDVPSSTTLAHIAMTTSPTHSPSYEHGVLTSTQTVYPSSSLHHVYVQQSSSSAAHVSQTPAATPSAHVPVGVDAEHSSHVANGHATPSPSSHDVMFTGAAANLSPSAGVISLACGVIGLLAYVL</sequence>
<gene>
    <name evidence="2" type="ORF">BDV40DRAFT_254132</name>
</gene>
<feature type="compositionally biased region" description="Basic and acidic residues" evidence="1">
    <location>
        <begin position="596"/>
        <end position="609"/>
    </location>
</feature>
<feature type="compositionally biased region" description="Polar residues" evidence="1">
    <location>
        <begin position="349"/>
        <end position="359"/>
    </location>
</feature>
<proteinExistence type="predicted"/>
<feature type="compositionally biased region" description="Basic and acidic residues" evidence="1">
    <location>
        <begin position="82"/>
        <end position="92"/>
    </location>
</feature>
<evidence type="ECO:0000256" key="1">
    <source>
        <dbReference type="SAM" id="MobiDB-lite"/>
    </source>
</evidence>
<reference evidence="2 3" key="1">
    <citation type="submission" date="2019-04" db="EMBL/GenBank/DDBJ databases">
        <title>Friends and foes A comparative genomics study of 23 Aspergillus species from section Flavi.</title>
        <authorList>
            <consortium name="DOE Joint Genome Institute"/>
            <person name="Kjaerbolling I."/>
            <person name="Vesth T."/>
            <person name="Frisvad J.C."/>
            <person name="Nybo J.L."/>
            <person name="Theobald S."/>
            <person name="Kildgaard S."/>
            <person name="Isbrandt T."/>
            <person name="Kuo A."/>
            <person name="Sato A."/>
            <person name="Lyhne E.K."/>
            <person name="Kogle M.E."/>
            <person name="Wiebenga A."/>
            <person name="Kun R.S."/>
            <person name="Lubbers R.J."/>
            <person name="Makela M.R."/>
            <person name="Barry K."/>
            <person name="Chovatia M."/>
            <person name="Clum A."/>
            <person name="Daum C."/>
            <person name="Haridas S."/>
            <person name="He G."/>
            <person name="LaButti K."/>
            <person name="Lipzen A."/>
            <person name="Mondo S."/>
            <person name="Riley R."/>
            <person name="Salamov A."/>
            <person name="Simmons B.A."/>
            <person name="Magnuson J.K."/>
            <person name="Henrissat B."/>
            <person name="Mortensen U.H."/>
            <person name="Larsen T.O."/>
            <person name="Devries R.P."/>
            <person name="Grigoriev I.V."/>
            <person name="Machida M."/>
            <person name="Baker S.E."/>
            <person name="Andersen M.R."/>
        </authorList>
    </citation>
    <scope>NUCLEOTIDE SEQUENCE [LARGE SCALE GENOMIC DNA]</scope>
    <source>
        <strain evidence="2 3">CBS 117626</strain>
    </source>
</reference>
<name>A0A5N6V842_ASPTM</name>
<organism evidence="2 3">
    <name type="scientific">Aspergillus tamarii</name>
    <dbReference type="NCBI Taxonomy" id="41984"/>
    <lineage>
        <taxon>Eukaryota</taxon>
        <taxon>Fungi</taxon>
        <taxon>Dikarya</taxon>
        <taxon>Ascomycota</taxon>
        <taxon>Pezizomycotina</taxon>
        <taxon>Eurotiomycetes</taxon>
        <taxon>Eurotiomycetidae</taxon>
        <taxon>Eurotiales</taxon>
        <taxon>Aspergillaceae</taxon>
        <taxon>Aspergillus</taxon>
        <taxon>Aspergillus subgen. Circumdati</taxon>
    </lineage>
</organism>
<keyword evidence="3" id="KW-1185">Reference proteome</keyword>
<feature type="compositionally biased region" description="Polar residues" evidence="1">
    <location>
        <begin position="438"/>
        <end position="451"/>
    </location>
</feature>
<feature type="region of interest" description="Disordered" evidence="1">
    <location>
        <begin position="143"/>
        <end position="196"/>
    </location>
</feature>
<protein>
    <recommendedName>
        <fullName evidence="4">GPI anchored protein</fullName>
    </recommendedName>
</protein>
<dbReference type="AlphaFoldDB" id="A0A5N6V842"/>
<feature type="region of interest" description="Disordered" evidence="1">
    <location>
        <begin position="430"/>
        <end position="671"/>
    </location>
</feature>
<feature type="region of interest" description="Disordered" evidence="1">
    <location>
        <begin position="225"/>
        <end position="359"/>
    </location>
</feature>
<feature type="region of interest" description="Disordered" evidence="1">
    <location>
        <begin position="65"/>
        <end position="108"/>
    </location>
</feature>
<dbReference type="OrthoDB" id="4366934at2759"/>
<feature type="compositionally biased region" description="Basic and acidic residues" evidence="1">
    <location>
        <begin position="303"/>
        <end position="325"/>
    </location>
</feature>
<feature type="compositionally biased region" description="Basic and acidic residues" evidence="1">
    <location>
        <begin position="153"/>
        <end position="183"/>
    </location>
</feature>
<evidence type="ECO:0000313" key="2">
    <source>
        <dbReference type="EMBL" id="KAE8167054.1"/>
    </source>
</evidence>
<feature type="compositionally biased region" description="Basic and acidic residues" evidence="1">
    <location>
        <begin position="284"/>
        <end position="293"/>
    </location>
</feature>
<feature type="compositionally biased region" description="Basic and acidic residues" evidence="1">
    <location>
        <begin position="564"/>
        <end position="577"/>
    </location>
</feature>
<feature type="compositionally biased region" description="Basic and acidic residues" evidence="1">
    <location>
        <begin position="532"/>
        <end position="545"/>
    </location>
</feature>
<feature type="region of interest" description="Disordered" evidence="1">
    <location>
        <begin position="372"/>
        <end position="416"/>
    </location>
</feature>
<accession>A0A5N6V842</accession>
<dbReference type="Proteomes" id="UP000326950">
    <property type="component" value="Unassembled WGS sequence"/>
</dbReference>
<feature type="compositionally biased region" description="Basic and acidic residues" evidence="1">
    <location>
        <begin position="657"/>
        <end position="668"/>
    </location>
</feature>
<evidence type="ECO:0008006" key="4">
    <source>
        <dbReference type="Google" id="ProtNLM"/>
    </source>
</evidence>
<evidence type="ECO:0000313" key="3">
    <source>
        <dbReference type="Proteomes" id="UP000326950"/>
    </source>
</evidence>
<feature type="compositionally biased region" description="Basic and acidic residues" evidence="1">
    <location>
        <begin position="380"/>
        <end position="408"/>
    </location>
</feature>
<feature type="compositionally biased region" description="Basic and acidic residues" evidence="1">
    <location>
        <begin position="243"/>
        <end position="263"/>
    </location>
</feature>
<dbReference type="EMBL" id="ML738591">
    <property type="protein sequence ID" value="KAE8167054.1"/>
    <property type="molecule type" value="Genomic_DNA"/>
</dbReference>